<proteinExistence type="predicted"/>
<keyword evidence="2" id="KW-1185">Reference proteome</keyword>
<evidence type="ECO:0000313" key="1">
    <source>
        <dbReference type="EMBL" id="CCM78320.1"/>
    </source>
</evidence>
<name>K0Q1W7_9HYPH</name>
<organism evidence="1 2">
    <name type="scientific">Rhizobium mesoamericanum STM3625</name>
    <dbReference type="NCBI Taxonomy" id="1211777"/>
    <lineage>
        <taxon>Bacteria</taxon>
        <taxon>Pseudomonadati</taxon>
        <taxon>Pseudomonadota</taxon>
        <taxon>Alphaproteobacteria</taxon>
        <taxon>Hyphomicrobiales</taxon>
        <taxon>Rhizobiaceae</taxon>
        <taxon>Rhizobium/Agrobacterium group</taxon>
        <taxon>Rhizobium</taxon>
    </lineage>
</organism>
<dbReference type="EMBL" id="CANI01000038">
    <property type="protein sequence ID" value="CCM78320.1"/>
    <property type="molecule type" value="Genomic_DNA"/>
</dbReference>
<accession>K0Q1W7</accession>
<dbReference type="HOGENOM" id="CLU_2702282_0_0_5"/>
<evidence type="ECO:0000313" key="2">
    <source>
        <dbReference type="Proteomes" id="UP000009319"/>
    </source>
</evidence>
<protein>
    <submittedName>
        <fullName evidence="1">Uncharacterized protein</fullName>
    </submittedName>
</protein>
<comment type="caution">
    <text evidence="1">The sequence shown here is derived from an EMBL/GenBank/DDBJ whole genome shotgun (WGS) entry which is preliminary data.</text>
</comment>
<dbReference type="AlphaFoldDB" id="K0Q1W7"/>
<dbReference type="Proteomes" id="UP000009319">
    <property type="component" value="Unassembled WGS sequence"/>
</dbReference>
<sequence length="73" mass="8600">MAKRATEKMDNGLRNGRALAKAPIAIFQGFVRRMERESRFFEEERDFFGNRNCERQMIEAPPLRRLKIGRVDA</sequence>
<gene>
    <name evidence="1" type="ORF">BN77_p10983</name>
</gene>
<reference evidence="1 2" key="1">
    <citation type="journal article" date="2013" name="Genome Announc.">
        <title>Draft Genome Sequence of Rhizobium mesoamericanum STM3625, a Nitrogen-Fixing Symbiont of Mimosa pudica Isolated in French Guiana (South America).</title>
        <authorList>
            <person name="Moulin L."/>
            <person name="Mornico D."/>
            <person name="Melkonian R."/>
            <person name="Klonowska A."/>
        </authorList>
    </citation>
    <scope>NUCLEOTIDE SEQUENCE [LARGE SCALE GENOMIC DNA]</scope>
    <source>
        <strain evidence="1 2">STM3625</strain>
    </source>
</reference>